<dbReference type="OrthoDB" id="26112at10239"/>
<protein>
    <submittedName>
        <fullName evidence="1">Uncharacterized protein</fullName>
    </submittedName>
</protein>
<dbReference type="GeneID" id="8303318"/>
<keyword evidence="2" id="KW-1185">Reference proteome</keyword>
<gene>
    <name evidence="1" type="ORF">SRSM4_088</name>
</gene>
<evidence type="ECO:0000313" key="2">
    <source>
        <dbReference type="Proteomes" id="UP000001515"/>
    </source>
</evidence>
<accession>C7BV56</accession>
<dbReference type="RefSeq" id="YP_003097322.1">
    <property type="nucleotide sequence ID" value="NC_013085.1"/>
</dbReference>
<sequence>MPQLRSDKFHGYVNHLATLDSGKTVKILGGEGLKLFVKDLDGNVQECYHSNIQLIWDR</sequence>
<proteinExistence type="predicted"/>
<dbReference type="EMBL" id="FM207411">
    <property type="protein sequence ID" value="CAR63285.1"/>
    <property type="molecule type" value="Genomic_DNA"/>
</dbReference>
<dbReference type="KEGG" id="vg:8303318"/>
<name>C7BV56_9CAUD</name>
<reference evidence="1 2" key="1">
    <citation type="journal article" date="2009" name="Environ. Microbiol.">
        <title>Comparative genomics of marine cyanomyoviruses reveals the widespread occurrence of Synechococcus host genes localized to a hyperplastic region: implications for mechanisms of cyanophage evolution.</title>
        <authorList>
            <person name="Millard A.D."/>
            <person name="Zwirglmaier K."/>
            <person name="Downey M.J."/>
            <person name="Mann N.H."/>
            <person name="Scanlan D.J."/>
        </authorList>
    </citation>
    <scope>NUCLEOTIDE SEQUENCE</scope>
</reference>
<evidence type="ECO:0000313" key="1">
    <source>
        <dbReference type="EMBL" id="CAR63285.1"/>
    </source>
</evidence>
<dbReference type="Proteomes" id="UP000001515">
    <property type="component" value="Segment"/>
</dbReference>
<organism evidence="1 2">
    <name type="scientific">Synechococcus phage S-RSM4</name>
    <dbReference type="NCBI Taxonomy" id="555387"/>
    <lineage>
        <taxon>Viruses</taxon>
        <taxon>Duplodnaviria</taxon>
        <taxon>Heunggongvirae</taxon>
        <taxon>Uroviricota</taxon>
        <taxon>Caudoviricetes</taxon>
        <taxon>Pantevenvirales</taxon>
        <taxon>Kyanoviridae</taxon>
        <taxon>Gibbetvirus</taxon>
        <taxon>Gibbetvirus rsm4</taxon>
    </lineage>
</organism>